<evidence type="ECO:0000256" key="3">
    <source>
        <dbReference type="ARBA" id="ARBA00022705"/>
    </source>
</evidence>
<comment type="caution">
    <text evidence="6">The sequence shown here is derived from an EMBL/GenBank/DDBJ whole genome shotgun (WGS) entry which is preliminary data.</text>
</comment>
<feature type="compositionally biased region" description="Polar residues" evidence="5">
    <location>
        <begin position="1"/>
        <end position="14"/>
    </location>
</feature>
<dbReference type="Gene3D" id="3.90.1030.20">
    <property type="entry name" value="DNA polymerase delta, p66 (Cdc27) subunit, wHTH domain"/>
    <property type="match status" value="1"/>
</dbReference>
<evidence type="ECO:0000313" key="7">
    <source>
        <dbReference type="Proteomes" id="UP000827724"/>
    </source>
</evidence>
<feature type="compositionally biased region" description="Acidic residues" evidence="5">
    <location>
        <begin position="364"/>
        <end position="390"/>
    </location>
</feature>
<evidence type="ECO:0000256" key="2">
    <source>
        <dbReference type="ARBA" id="ARBA00017589"/>
    </source>
</evidence>
<dbReference type="GO" id="GO:0006297">
    <property type="term" value="P:nucleotide-excision repair, DNA gap filling"/>
    <property type="evidence" value="ECO:0007669"/>
    <property type="project" value="TreeGrafter"/>
</dbReference>
<dbReference type="GO" id="GO:0003887">
    <property type="term" value="F:DNA-directed DNA polymerase activity"/>
    <property type="evidence" value="ECO:0007669"/>
    <property type="project" value="TreeGrafter"/>
</dbReference>
<feature type="compositionally biased region" description="Basic residues" evidence="5">
    <location>
        <begin position="208"/>
        <end position="217"/>
    </location>
</feature>
<comment type="subcellular location">
    <subcellularLocation>
        <location evidence="1">Nucleus</location>
    </subcellularLocation>
</comment>
<dbReference type="OrthoDB" id="514823at2759"/>
<dbReference type="GO" id="GO:1904161">
    <property type="term" value="P:DNA synthesis involved in UV-damage excision repair"/>
    <property type="evidence" value="ECO:0007669"/>
    <property type="project" value="TreeGrafter"/>
</dbReference>
<name>A0A9P8QKD4_9HYPO</name>
<dbReference type="PANTHER" id="PTHR17598:SF13">
    <property type="entry name" value="DNA POLYMERASE DELTA SUBUNIT 3"/>
    <property type="match status" value="1"/>
</dbReference>
<feature type="region of interest" description="Disordered" evidence="5">
    <location>
        <begin position="206"/>
        <end position="429"/>
    </location>
</feature>
<protein>
    <recommendedName>
        <fullName evidence="2">DNA polymerase delta subunit 3</fullName>
    </recommendedName>
</protein>
<feature type="compositionally biased region" description="Basic residues" evidence="5">
    <location>
        <begin position="413"/>
        <end position="424"/>
    </location>
</feature>
<keyword evidence="7" id="KW-1185">Reference proteome</keyword>
<keyword evidence="4" id="KW-0539">Nucleus</keyword>
<gene>
    <name evidence="6" type="ORF">Trco_004253</name>
</gene>
<feature type="region of interest" description="Disordered" evidence="5">
    <location>
        <begin position="110"/>
        <end position="137"/>
    </location>
</feature>
<dbReference type="AlphaFoldDB" id="A0A9P8QKD4"/>
<accession>A0A9P8QKD4</accession>
<organism evidence="6 7">
    <name type="scientific">Trichoderma cornu-damae</name>
    <dbReference type="NCBI Taxonomy" id="654480"/>
    <lineage>
        <taxon>Eukaryota</taxon>
        <taxon>Fungi</taxon>
        <taxon>Dikarya</taxon>
        <taxon>Ascomycota</taxon>
        <taxon>Pezizomycotina</taxon>
        <taxon>Sordariomycetes</taxon>
        <taxon>Hypocreomycetidae</taxon>
        <taxon>Hypocreales</taxon>
        <taxon>Hypocreaceae</taxon>
        <taxon>Trichoderma</taxon>
    </lineage>
</organism>
<feature type="region of interest" description="Disordered" evidence="5">
    <location>
        <begin position="460"/>
        <end position="517"/>
    </location>
</feature>
<dbReference type="InterPro" id="IPR019038">
    <property type="entry name" value="POLD3"/>
</dbReference>
<proteinExistence type="predicted"/>
<reference evidence="6" key="1">
    <citation type="submission" date="2021-08" db="EMBL/GenBank/DDBJ databases">
        <title>Chromosome-Level Trichoderma cornu-damae using Hi-C Data.</title>
        <authorList>
            <person name="Kim C.S."/>
        </authorList>
    </citation>
    <scope>NUCLEOTIDE SEQUENCE</scope>
    <source>
        <strain evidence="6">KA19-0412C</strain>
    </source>
</reference>
<feature type="compositionally biased region" description="Basic and acidic residues" evidence="5">
    <location>
        <begin position="391"/>
        <end position="402"/>
    </location>
</feature>
<dbReference type="GO" id="GO:0006271">
    <property type="term" value="P:DNA strand elongation involved in DNA replication"/>
    <property type="evidence" value="ECO:0007669"/>
    <property type="project" value="TreeGrafter"/>
</dbReference>
<feature type="compositionally biased region" description="Low complexity" evidence="5">
    <location>
        <begin position="253"/>
        <end position="271"/>
    </location>
</feature>
<sequence length="517" mass="56913">MPAATRWQSETVDMQQGGRGKLTATHNGTSLDSSLQFLGHTRASTMDDTIKYLSDRLLSEEAPVTYRLLSRALNIRVNVAKQKLYEFYQNQNAAKANSIHATYLVYGSRTEDEESGAGDTEMDSSAPEPEPLSDYAPTRTFTIVAEEKLKDVLAEYDEVTSFHIYSLAPFPQRDLALLSDVSRSLSEYRKIEDAAKALDTYGIIANPRARKKDRKGRPQVPAPSAPKAVKQETQSAAPKPSPPDTVKQEAKEAPSPSSTPSSSAAKKPPASLKRGASGSIMQSFAKAAAKPPKPKAKPEPKAEEEDTSMALSDDGEADEADLPATKSIDLEALKRTRKEREEQLMRMMEDPEDDANEGTKKEEEQSDEEMEEDSEPEPEPEPEPESEPEPEQPKEEKEKEPTEVMSNSGDGRRRGKRRVMKKKRILDEQGYMGKVAHIHICTRFWLIRCTVTIQEAAWESFSEDEAPLPPPPPPPPPPATKPTPTSTPASSTQKSKKVAAAGKSGSQGSIMSFFSKK</sequence>
<dbReference type="InterPro" id="IPR041913">
    <property type="entry name" value="POLD3_sf"/>
</dbReference>
<feature type="compositionally biased region" description="Pro residues" evidence="5">
    <location>
        <begin position="467"/>
        <end position="481"/>
    </location>
</feature>
<evidence type="ECO:0000256" key="4">
    <source>
        <dbReference type="ARBA" id="ARBA00023242"/>
    </source>
</evidence>
<feature type="compositionally biased region" description="Acidic residues" evidence="5">
    <location>
        <begin position="302"/>
        <end position="321"/>
    </location>
</feature>
<feature type="compositionally biased region" description="Acidic residues" evidence="5">
    <location>
        <begin position="111"/>
        <end position="122"/>
    </location>
</feature>
<dbReference type="PANTHER" id="PTHR17598">
    <property type="entry name" value="DNA POLYMERASE DELTA SUBUNIT 3"/>
    <property type="match status" value="1"/>
</dbReference>
<dbReference type="Proteomes" id="UP000827724">
    <property type="component" value="Unassembled WGS sequence"/>
</dbReference>
<feature type="compositionally biased region" description="Basic and acidic residues" evidence="5">
    <location>
        <begin position="328"/>
        <end position="349"/>
    </location>
</feature>
<dbReference type="GO" id="GO:0043625">
    <property type="term" value="C:delta DNA polymerase complex"/>
    <property type="evidence" value="ECO:0007669"/>
    <property type="project" value="InterPro"/>
</dbReference>
<feature type="region of interest" description="Disordered" evidence="5">
    <location>
        <begin position="1"/>
        <end position="22"/>
    </location>
</feature>
<evidence type="ECO:0000256" key="5">
    <source>
        <dbReference type="SAM" id="MobiDB-lite"/>
    </source>
</evidence>
<dbReference type="EMBL" id="JAIWOZ010000003">
    <property type="protein sequence ID" value="KAH6607940.1"/>
    <property type="molecule type" value="Genomic_DNA"/>
</dbReference>
<feature type="compositionally biased region" description="Low complexity" evidence="5">
    <location>
        <begin position="482"/>
        <end position="509"/>
    </location>
</feature>
<evidence type="ECO:0000256" key="1">
    <source>
        <dbReference type="ARBA" id="ARBA00004123"/>
    </source>
</evidence>
<evidence type="ECO:0000313" key="6">
    <source>
        <dbReference type="EMBL" id="KAH6607940.1"/>
    </source>
</evidence>
<dbReference type="Pfam" id="PF09507">
    <property type="entry name" value="CDC27"/>
    <property type="match status" value="2"/>
</dbReference>
<keyword evidence="3" id="KW-0235">DNA replication</keyword>